<feature type="compositionally biased region" description="Polar residues" evidence="4">
    <location>
        <begin position="286"/>
        <end position="296"/>
    </location>
</feature>
<sequence>MAGRDGWPSPDVFQLLQAGDVEKLWGCRPGKLRPFLPYLVRMALSPSSLLLSHSQTTETCARDRKLVLSVIAAIPEANSVHSYLQMDFPELRSDAVKERQLLRKLGPAEERPAAQSVLATSMQFGMAIEFERSDHVRRMRLFLSEMLRVMSKVDSHFAVEQSDLFESEVHLAEICDIMAIAVEELPSLLPVVPVTEALLRLRNGPRLLTCLVGNMPDQLDHVLTSLLVNGETQDEVSLAGRCRTTALSSLLHLHPPSSPHAQSLALLHHKHPTLALSIALSAEENPATSSPVSDSSTGMGPGMAPPPTPTGVVTLLHNIIITGDDDTKAWFSQYMKLMQQKYRRQRTSAVTRLRKFIMKTLLSFTTKSTSATKPSDTNEVFVAMETDATAGQQQQQQQRSTQREVERRDKPGKSVSGEGVKEKKKKRRRKKGEGGEGEGGETTEGDSEIEMDTALELVDQMEIEVSDGDGEPSPKVPAVVSDGGGGGEREKGADTGRSRPKSALATEVVRASGGKGEGGQRSRSRRRHSSGVPAVDFPTISEERQLSDRQAVELMSLLHVCCGLKNQSQMYLTTEETSVILSLIVCSCPPYSPAGVHFIQITLATLLACPFLIGGSLECEKATERWLQWLLDKLPEFDKCCGEGGSYGEMLLLIAIHLREKQLPQLEDLTSNILGMKVTGSRSGRFSHLRQIFLRVFTEEVVCLHAVSVPPTSNLSASLSSYLPVHCVHQLLKTKTFRKHSISITDWVYRQLLHLSEPLHPTLPPLLVEFVNSILLPSSTHGRAFTPVGSVQGQSSSLVCHTPFSAEEILRVYRHDDQLPLTPCSLASQLMILYYVLLYQDTYNSNLKTLLFKSTNKTSPNQTPPRPYSPAILAQIPVKQLLLYAGQNHAHYSALYPSLLRLTATHLPQLCLVEDWLKGEEHSDRVNHFLPLLRLPRSQLTPAVAETVLSQLESSPSRALVLLSHLTSLPPPALPPYCHALSSTLPLLLSPSVSRRVQEAYLSLWTKLNLVVPRRQWHETVGSLRPPSQQHLTPPTHAQLTEDPFTVLQCDRRVFRCPPVLEMLLRVLAAYTSASRAWLLEKCHAQNCITIATSANSDGSAAAPGRLSAQERKELCVALTAAQESAMVQFLLEMCLPNSEEEEKEKESQSSLGAHFSVLREVQCLICSYLHQVFIAEPEMVKLVHFQGYPATLLPVMVTHVPSMHICLKFIPELVTQPQTDKQQFGVLLASFVVQQYPLPEALSIVDEILKFLLALANEIPSHLREDYFTPLLPALVRFCQTFPLLCQKVTQLLVGLSRASCNVGLSSTSSFVLNAAAREKGRGTLGGVEFVTLVRDTFQELVETAVLRV</sequence>
<evidence type="ECO:0000313" key="6">
    <source>
        <dbReference type="Proteomes" id="UP001174909"/>
    </source>
</evidence>
<gene>
    <name evidence="5" type="ORF">GBAR_LOCUS18581</name>
</gene>
<comment type="similarity">
    <text evidence="2">Belongs to the Integrator subunit 2 family.</text>
</comment>
<evidence type="ECO:0000256" key="3">
    <source>
        <dbReference type="ARBA" id="ARBA00023242"/>
    </source>
</evidence>
<dbReference type="InterPro" id="IPR029321">
    <property type="entry name" value="INTS2"/>
</dbReference>
<protein>
    <submittedName>
        <fullName evidence="5">Integrator complex subunit 2</fullName>
    </submittedName>
</protein>
<feature type="compositionally biased region" description="Basic residues" evidence="4">
    <location>
        <begin position="422"/>
        <end position="431"/>
    </location>
</feature>
<dbReference type="Proteomes" id="UP001174909">
    <property type="component" value="Unassembled WGS sequence"/>
</dbReference>
<feature type="compositionally biased region" description="Acidic residues" evidence="4">
    <location>
        <begin position="435"/>
        <end position="449"/>
    </location>
</feature>
<accession>A0AA35SPL8</accession>
<keyword evidence="6" id="KW-1185">Reference proteome</keyword>
<feature type="compositionally biased region" description="Basic and acidic residues" evidence="4">
    <location>
        <begin position="487"/>
        <end position="497"/>
    </location>
</feature>
<dbReference type="GO" id="GO:0032039">
    <property type="term" value="C:integrator complex"/>
    <property type="evidence" value="ECO:0007669"/>
    <property type="project" value="InterPro"/>
</dbReference>
<evidence type="ECO:0000313" key="5">
    <source>
        <dbReference type="EMBL" id="CAI8032927.1"/>
    </source>
</evidence>
<name>A0AA35SPL8_GEOBA</name>
<dbReference type="InterPro" id="IPR026236">
    <property type="entry name" value="Int2_metazoa"/>
</dbReference>
<evidence type="ECO:0000256" key="1">
    <source>
        <dbReference type="ARBA" id="ARBA00004123"/>
    </source>
</evidence>
<dbReference type="PANTHER" id="PTHR28608:SF1">
    <property type="entry name" value="INTEGRATOR COMPLEX SUBUNIT 2"/>
    <property type="match status" value="1"/>
</dbReference>
<feature type="region of interest" description="Disordered" evidence="4">
    <location>
        <begin position="465"/>
        <end position="540"/>
    </location>
</feature>
<proteinExistence type="inferred from homology"/>
<feature type="region of interest" description="Disordered" evidence="4">
    <location>
        <begin position="285"/>
        <end position="310"/>
    </location>
</feature>
<reference evidence="5" key="1">
    <citation type="submission" date="2023-03" db="EMBL/GenBank/DDBJ databases">
        <authorList>
            <person name="Steffen K."/>
            <person name="Cardenas P."/>
        </authorList>
    </citation>
    <scope>NUCLEOTIDE SEQUENCE</scope>
</reference>
<dbReference type="EMBL" id="CASHTH010002633">
    <property type="protein sequence ID" value="CAI8032927.1"/>
    <property type="molecule type" value="Genomic_DNA"/>
</dbReference>
<comment type="subcellular location">
    <subcellularLocation>
        <location evidence="1">Nucleus</location>
    </subcellularLocation>
</comment>
<dbReference type="GO" id="GO:0034472">
    <property type="term" value="P:snRNA 3'-end processing"/>
    <property type="evidence" value="ECO:0007669"/>
    <property type="project" value="TreeGrafter"/>
</dbReference>
<comment type="caution">
    <text evidence="5">The sequence shown here is derived from an EMBL/GenBank/DDBJ whole genome shotgun (WGS) entry which is preliminary data.</text>
</comment>
<keyword evidence="3" id="KW-0539">Nucleus</keyword>
<organism evidence="5 6">
    <name type="scientific">Geodia barretti</name>
    <name type="common">Barrett's horny sponge</name>
    <dbReference type="NCBI Taxonomy" id="519541"/>
    <lineage>
        <taxon>Eukaryota</taxon>
        <taxon>Metazoa</taxon>
        <taxon>Porifera</taxon>
        <taxon>Demospongiae</taxon>
        <taxon>Heteroscleromorpha</taxon>
        <taxon>Tetractinellida</taxon>
        <taxon>Astrophorina</taxon>
        <taxon>Geodiidae</taxon>
        <taxon>Geodia</taxon>
    </lineage>
</organism>
<dbReference type="Pfam" id="PF14750">
    <property type="entry name" value="INTS2"/>
    <property type="match status" value="2"/>
</dbReference>
<evidence type="ECO:0000256" key="2">
    <source>
        <dbReference type="ARBA" id="ARBA00006705"/>
    </source>
</evidence>
<feature type="compositionally biased region" description="Basic and acidic residues" evidence="4">
    <location>
        <begin position="401"/>
        <end position="412"/>
    </location>
</feature>
<dbReference type="PRINTS" id="PR02105">
    <property type="entry name" value="INTSUBUNIT2"/>
</dbReference>
<dbReference type="PANTHER" id="PTHR28608">
    <property type="entry name" value="INTEGRATOR COMPLEX SUBUNIT 2"/>
    <property type="match status" value="1"/>
</dbReference>
<feature type="region of interest" description="Disordered" evidence="4">
    <location>
        <begin position="388"/>
        <end position="449"/>
    </location>
</feature>
<evidence type="ECO:0000256" key="4">
    <source>
        <dbReference type="SAM" id="MobiDB-lite"/>
    </source>
</evidence>